<proteinExistence type="inferred from homology"/>
<dbReference type="Pfam" id="PF22700">
    <property type="entry name" value="MVD-like_N"/>
    <property type="match status" value="1"/>
</dbReference>
<comment type="similarity">
    <text evidence="1">Belongs to the diphosphomevalonate decarboxylase family.</text>
</comment>
<evidence type="ECO:0000256" key="5">
    <source>
        <dbReference type="ARBA" id="ARBA00022840"/>
    </source>
</evidence>
<evidence type="ECO:0000256" key="3">
    <source>
        <dbReference type="ARBA" id="ARBA00022516"/>
    </source>
</evidence>
<dbReference type="Proteomes" id="UP000262195">
    <property type="component" value="Unassembled WGS sequence"/>
</dbReference>
<organism evidence="10 11">
    <name type="scientific">Bavariicoccus seileri</name>
    <dbReference type="NCBI Taxonomy" id="549685"/>
    <lineage>
        <taxon>Bacteria</taxon>
        <taxon>Bacillati</taxon>
        <taxon>Bacillota</taxon>
        <taxon>Bacilli</taxon>
        <taxon>Lactobacillales</taxon>
        <taxon>Enterococcaceae</taxon>
        <taxon>Bavariicoccus</taxon>
    </lineage>
</organism>
<keyword evidence="7" id="KW-0456">Lyase</keyword>
<keyword evidence="4" id="KW-0547">Nucleotide-binding</keyword>
<dbReference type="GO" id="GO:0019287">
    <property type="term" value="P:isopentenyl diphosphate biosynthetic process, mevalonate pathway"/>
    <property type="evidence" value="ECO:0007669"/>
    <property type="project" value="InterPro"/>
</dbReference>
<dbReference type="STRING" id="1121105.GCA_000421665_01638"/>
<keyword evidence="6" id="KW-0443">Lipid metabolism</keyword>
<dbReference type="RefSeq" id="WP_022796901.1">
    <property type="nucleotide sequence ID" value="NZ_JBQEAI010000037.1"/>
</dbReference>
<dbReference type="FunFam" id="3.30.230.10:FF:000072">
    <property type="entry name" value="Diphosphomevalonate decarboxylase"/>
    <property type="match status" value="1"/>
</dbReference>
<protein>
    <recommendedName>
        <fullName evidence="2">diphosphomevalonate decarboxylase</fullName>
        <ecNumber evidence="2">4.1.1.33</ecNumber>
    </recommendedName>
</protein>
<dbReference type="SUPFAM" id="SSF55060">
    <property type="entry name" value="GHMP Kinase, C-terminal domain"/>
    <property type="match status" value="1"/>
</dbReference>
<comment type="caution">
    <text evidence="10">The sequence shown here is derived from an EMBL/GenBank/DDBJ whole genome shotgun (WGS) entry which is preliminary data.</text>
</comment>
<name>A0A3D4S2R5_9ENTE</name>
<gene>
    <name evidence="10" type="primary">mvaD</name>
    <name evidence="10" type="ORF">DIW15_00110</name>
</gene>
<dbReference type="InterPro" id="IPR005935">
    <property type="entry name" value="Mev_decarb"/>
</dbReference>
<evidence type="ECO:0000256" key="7">
    <source>
        <dbReference type="ARBA" id="ARBA00023239"/>
    </source>
</evidence>
<dbReference type="InterPro" id="IPR014721">
    <property type="entry name" value="Ribsml_uS5_D2-typ_fold_subgr"/>
</dbReference>
<dbReference type="InterPro" id="IPR020568">
    <property type="entry name" value="Ribosomal_Su5_D2-typ_SF"/>
</dbReference>
<dbReference type="GO" id="GO:0004163">
    <property type="term" value="F:diphosphomevalonate decarboxylase activity"/>
    <property type="evidence" value="ECO:0007669"/>
    <property type="project" value="UniProtKB-EC"/>
</dbReference>
<feature type="domain" description="Mvd1 C-terminal" evidence="8">
    <location>
        <begin position="178"/>
        <end position="323"/>
    </location>
</feature>
<dbReference type="Gene3D" id="3.30.230.10">
    <property type="match status" value="1"/>
</dbReference>
<sequence length="344" mass="38070">MIRLTGRARAHSNIALVKYWGKRDSDLFLPMTNSLSLTLDALYTDTSIVFDSELTEDTFTLDQIVQSKEQTEKLTHFLDIIRAKAQITSKANVTSLNFVPTAAGLASSASAYAALIGACADALGWEDDHKSLSKLARRGSGSATRSLFGGFVEWDKGTDDSTSVAIPIDDGQWDIGLIVLVLNNGKKKISSRDGMAHTVATSPFYENWVKTVPSDIKQMKAAIYRKDIEMIGEIAEHNALKMHATMLSANPPFWYFEPATLLAMERIRELRQAGYPAYFTMDAGPNVKIICQKSDMTAIMDELSHFYTNDQMITSAAGPDMRTLTEEEWAESLAKKEGSNEYSH</sequence>
<evidence type="ECO:0000256" key="4">
    <source>
        <dbReference type="ARBA" id="ARBA00022741"/>
    </source>
</evidence>
<evidence type="ECO:0000259" key="8">
    <source>
        <dbReference type="Pfam" id="PF18376"/>
    </source>
</evidence>
<dbReference type="SUPFAM" id="SSF54211">
    <property type="entry name" value="Ribosomal protein S5 domain 2-like"/>
    <property type="match status" value="1"/>
</dbReference>
<dbReference type="PANTHER" id="PTHR10977:SF3">
    <property type="entry name" value="DIPHOSPHOMEVALONATE DECARBOXYLASE"/>
    <property type="match status" value="1"/>
</dbReference>
<dbReference type="InterPro" id="IPR036554">
    <property type="entry name" value="GHMP_kinase_C_sf"/>
</dbReference>
<dbReference type="InterPro" id="IPR041431">
    <property type="entry name" value="Mvd1_C"/>
</dbReference>
<keyword evidence="5" id="KW-0067">ATP-binding</keyword>
<dbReference type="EMBL" id="DQHO01000002">
    <property type="protein sequence ID" value="HCS93099.1"/>
    <property type="molecule type" value="Genomic_DNA"/>
</dbReference>
<dbReference type="PANTHER" id="PTHR10977">
    <property type="entry name" value="DIPHOSPHOMEVALONATE DECARBOXYLASE"/>
    <property type="match status" value="1"/>
</dbReference>
<accession>A0A3D4S2R5</accession>
<evidence type="ECO:0000313" key="10">
    <source>
        <dbReference type="EMBL" id="HCS93099.1"/>
    </source>
</evidence>
<dbReference type="InterPro" id="IPR053859">
    <property type="entry name" value="MVD-like_N"/>
</dbReference>
<dbReference type="EC" id="4.1.1.33" evidence="2"/>
<evidence type="ECO:0000313" key="11">
    <source>
        <dbReference type="Proteomes" id="UP000262195"/>
    </source>
</evidence>
<dbReference type="GO" id="GO:0005524">
    <property type="term" value="F:ATP binding"/>
    <property type="evidence" value="ECO:0007669"/>
    <property type="project" value="UniProtKB-KW"/>
</dbReference>
<dbReference type="AlphaFoldDB" id="A0A3D4S2R5"/>
<evidence type="ECO:0000256" key="2">
    <source>
        <dbReference type="ARBA" id="ARBA00012296"/>
    </source>
</evidence>
<feature type="domain" description="Diphosphomevalonate decarboxylase-like N-terminal" evidence="9">
    <location>
        <begin position="10"/>
        <end position="165"/>
    </location>
</feature>
<keyword evidence="3" id="KW-0444">Lipid biosynthesis</keyword>
<dbReference type="InterPro" id="IPR029765">
    <property type="entry name" value="Mev_diP_decarb"/>
</dbReference>
<dbReference type="PIRSF" id="PIRSF015950">
    <property type="entry name" value="Mev_P_decrbx"/>
    <property type="match status" value="1"/>
</dbReference>
<dbReference type="NCBIfam" id="TIGR01240">
    <property type="entry name" value="mevDPdecarb"/>
    <property type="match status" value="1"/>
</dbReference>
<dbReference type="GO" id="GO:0005829">
    <property type="term" value="C:cytosol"/>
    <property type="evidence" value="ECO:0007669"/>
    <property type="project" value="InterPro"/>
</dbReference>
<evidence type="ECO:0000256" key="1">
    <source>
        <dbReference type="ARBA" id="ARBA00008831"/>
    </source>
</evidence>
<evidence type="ECO:0000256" key="6">
    <source>
        <dbReference type="ARBA" id="ARBA00023098"/>
    </source>
</evidence>
<dbReference type="Gene3D" id="3.30.70.890">
    <property type="entry name" value="GHMP kinase, C-terminal domain"/>
    <property type="match status" value="1"/>
</dbReference>
<evidence type="ECO:0000259" key="9">
    <source>
        <dbReference type="Pfam" id="PF22700"/>
    </source>
</evidence>
<reference evidence="10 11" key="1">
    <citation type="journal article" date="2018" name="Nat. Biotechnol.">
        <title>A standardized bacterial taxonomy based on genome phylogeny substantially revises the tree of life.</title>
        <authorList>
            <person name="Parks D.H."/>
            <person name="Chuvochina M."/>
            <person name="Waite D.W."/>
            <person name="Rinke C."/>
            <person name="Skarshewski A."/>
            <person name="Chaumeil P.A."/>
            <person name="Hugenholtz P."/>
        </authorList>
    </citation>
    <scope>NUCLEOTIDE SEQUENCE [LARGE SCALE GENOMIC DNA]</scope>
    <source>
        <strain evidence="10">UBA11306</strain>
    </source>
</reference>
<dbReference type="Pfam" id="PF18376">
    <property type="entry name" value="MDD_C"/>
    <property type="match status" value="1"/>
</dbReference>